<evidence type="ECO:0000256" key="3">
    <source>
        <dbReference type="ARBA" id="ARBA00022844"/>
    </source>
</evidence>
<organism evidence="4">
    <name type="scientific">Potato yellow vein virus</name>
    <dbReference type="NCBI Taxonomy" id="103881"/>
    <lineage>
        <taxon>Viruses</taxon>
        <taxon>Riboviria</taxon>
        <taxon>Orthornavirae</taxon>
        <taxon>Kitrinoviricota</taxon>
        <taxon>Alsuviricetes</taxon>
        <taxon>Martellivirales</taxon>
        <taxon>Closteroviridae</taxon>
        <taxon>Crinivirus</taxon>
        <taxon>Crinivirus flavisolani</taxon>
    </lineage>
</organism>
<comment type="subcellular location">
    <subcellularLocation>
        <location evidence="1">Virion</location>
    </subcellularLocation>
</comment>
<evidence type="ECO:0000313" key="4">
    <source>
        <dbReference type="EMBL" id="AMR69011.1"/>
    </source>
</evidence>
<name>A0A172JGQ9_9CLOS</name>
<accession>A0A172JGQ9</accession>
<reference evidence="4" key="1">
    <citation type="submission" date="2015-05" db="EMBL/GenBank/DDBJ databases">
        <title>Genome sequence of a potato yellow vein virus (PYVV) isolate from Solanum phureja in Colombia.</title>
        <authorList>
            <person name="Alvarez D."/>
            <person name="Marin M."/>
            <person name="Gutierrez P."/>
        </authorList>
    </citation>
    <scope>NUCLEOTIDE SEQUENCE</scope>
    <source>
        <strain evidence="4">LU1</strain>
    </source>
</reference>
<dbReference type="EMBL" id="KR998195">
    <property type="protein sequence ID" value="AMR69011.1"/>
    <property type="molecule type" value="Genomic_RNA"/>
</dbReference>
<keyword evidence="2 4" id="KW-0167">Capsid protein</keyword>
<proteinExistence type="predicted"/>
<protein>
    <submittedName>
        <fullName evidence="4">Minor coat protein</fullName>
    </submittedName>
</protein>
<evidence type="ECO:0000256" key="2">
    <source>
        <dbReference type="ARBA" id="ARBA00022561"/>
    </source>
</evidence>
<dbReference type="InterPro" id="IPR002679">
    <property type="entry name" value="Closter_coat"/>
</dbReference>
<dbReference type="Pfam" id="PF01785">
    <property type="entry name" value="Closter_coat"/>
    <property type="match status" value="1"/>
</dbReference>
<sequence length="674" mass="77652">MDKSVLDELIFEDGDSQENSEISLRNLKHFIVQSYLFDLTKCKTITFTYPYSKLLFDSRAILSLKFKLNQGYILYQFNPSNATGHSFKQLDTSWFSNAFLTLAKPRALRYQQDNEFSVEMDGGNCTLGILGWKCYKIFSSFQPTSVEVRLILPCSEFDQSSQSSLQALKIPPSVFMNNVLVDRISNPLSLYQYVILDQNSKIVSKLAVYGDADLSKGLSCTSLQIRPIQQKDAELPDISSSENVEFDESNDFRLYKTYELKSAFSKSLVFLCKVFCLNVDHINSHVQIWYGDEKRKLEPLVRMTGSNKELTFQLFYMKDGRGRYIDDFQKSIPISVDKEGYAEVRLGILTNGKDSFHVVVNDLKIGPISFNLRGGNISFGSEWLIKKKDLGTLDPSSRRRITDIFKYVRCFVDGDEKKLDISKTAENHYQGNASAISNIGDLSVFRIKHVTDIFKPKEKEQPEKPVIIPEKQPTIQPEGEKEVVKVQTDQNVDRRNKNLVVINSGDFSKQEAEKIKSELEKFYMKQKVLREDVDDLVLQLGVSFCTSKNSMSDPHSYVVWRCEDGKNRRFYKNRHSKFLNMTFGESPRNVERIYLRSRSAEILEKLRNRVLVWPKTHANKRGLLPEYAYLACDFFKFEDVALSDSERLALNSPNTVISLKNKYRRNIVNVNQNF</sequence>
<keyword evidence="3" id="KW-0946">Virion</keyword>
<dbReference type="GO" id="GO:0019028">
    <property type="term" value="C:viral capsid"/>
    <property type="evidence" value="ECO:0007669"/>
    <property type="project" value="UniProtKB-KW"/>
</dbReference>
<evidence type="ECO:0000256" key="1">
    <source>
        <dbReference type="ARBA" id="ARBA00004328"/>
    </source>
</evidence>